<dbReference type="GO" id="GO:0003677">
    <property type="term" value="F:DNA binding"/>
    <property type="evidence" value="ECO:0007669"/>
    <property type="project" value="InterPro"/>
</dbReference>
<dbReference type="CDD" id="cd00093">
    <property type="entry name" value="HTH_XRE"/>
    <property type="match status" value="1"/>
</dbReference>
<reference evidence="2 3" key="2">
    <citation type="submission" date="2009-02" db="EMBL/GenBank/DDBJ databases">
        <title>Draft genome sequence of Clostridium methylpentosum (DSM 5476).</title>
        <authorList>
            <person name="Sudarsanam P."/>
            <person name="Ley R."/>
            <person name="Guruge J."/>
            <person name="Turnbaugh P.J."/>
            <person name="Mahowald M."/>
            <person name="Liep D."/>
            <person name="Gordon J."/>
        </authorList>
    </citation>
    <scope>NUCLEOTIDE SEQUENCE [LARGE SCALE GENOMIC DNA]</scope>
    <source>
        <strain evidence="2 3">DSM 5476</strain>
    </source>
</reference>
<sequence length="69" mass="7963">MGMTEKIKILLVKKQMSGAQLAELLDTKPSNLYNKFKRDNFSEKDLQKIAEALDCKYEGFFFLDNGDQI</sequence>
<proteinExistence type="predicted"/>
<gene>
    <name evidence="2" type="ORF">CLOSTMETH_01059</name>
</gene>
<evidence type="ECO:0000313" key="2">
    <source>
        <dbReference type="EMBL" id="EEG31262.1"/>
    </source>
</evidence>
<evidence type="ECO:0000313" key="3">
    <source>
        <dbReference type="Proteomes" id="UP000003340"/>
    </source>
</evidence>
<dbReference type="Proteomes" id="UP000003340">
    <property type="component" value="Unassembled WGS sequence"/>
</dbReference>
<dbReference type="InterPro" id="IPR001387">
    <property type="entry name" value="Cro/C1-type_HTH"/>
</dbReference>
<feature type="domain" description="HTH cro/C1-type" evidence="1">
    <location>
        <begin position="7"/>
        <end position="60"/>
    </location>
</feature>
<dbReference type="PROSITE" id="PS50943">
    <property type="entry name" value="HTH_CROC1"/>
    <property type="match status" value="1"/>
</dbReference>
<accession>C0EB42</accession>
<comment type="caution">
    <text evidence="2">The sequence shown here is derived from an EMBL/GenBank/DDBJ whole genome shotgun (WGS) entry which is preliminary data.</text>
</comment>
<protein>
    <recommendedName>
        <fullName evidence="1">HTH cro/C1-type domain-containing protein</fullName>
    </recommendedName>
</protein>
<dbReference type="STRING" id="537013.CLOSTMETH_01059"/>
<organism evidence="2 3">
    <name type="scientific">[Clostridium] methylpentosum DSM 5476</name>
    <dbReference type="NCBI Taxonomy" id="537013"/>
    <lineage>
        <taxon>Bacteria</taxon>
        <taxon>Bacillati</taxon>
        <taxon>Bacillota</taxon>
        <taxon>Clostridia</taxon>
        <taxon>Eubacteriales</taxon>
        <taxon>Oscillospiraceae</taxon>
        <taxon>Oscillospiraceae incertae sedis</taxon>
    </lineage>
</organism>
<dbReference type="Pfam" id="PF13443">
    <property type="entry name" value="HTH_26"/>
    <property type="match status" value="1"/>
</dbReference>
<evidence type="ECO:0000259" key="1">
    <source>
        <dbReference type="PROSITE" id="PS50943"/>
    </source>
</evidence>
<dbReference type="HOGENOM" id="CLU_176856_0_0_9"/>
<dbReference type="eggNOG" id="ENOG50336UH">
    <property type="taxonomic scope" value="Bacteria"/>
</dbReference>
<dbReference type="InterPro" id="IPR010982">
    <property type="entry name" value="Lambda_DNA-bd_dom_sf"/>
</dbReference>
<dbReference type="Gene3D" id="1.10.260.40">
    <property type="entry name" value="lambda repressor-like DNA-binding domains"/>
    <property type="match status" value="1"/>
</dbReference>
<name>C0EB42_9FIRM</name>
<keyword evidence="3" id="KW-1185">Reference proteome</keyword>
<reference evidence="2 3" key="1">
    <citation type="submission" date="2009-01" db="EMBL/GenBank/DDBJ databases">
        <authorList>
            <person name="Fulton L."/>
            <person name="Clifton S."/>
            <person name="Fulton B."/>
            <person name="Xu J."/>
            <person name="Minx P."/>
            <person name="Pepin K.H."/>
            <person name="Johnson M."/>
            <person name="Bhonagiri V."/>
            <person name="Nash W.E."/>
            <person name="Mardis E.R."/>
            <person name="Wilson R.K."/>
        </authorList>
    </citation>
    <scope>NUCLEOTIDE SEQUENCE [LARGE SCALE GENOMIC DNA]</scope>
    <source>
        <strain evidence="2 3">DSM 5476</strain>
    </source>
</reference>
<dbReference type="EMBL" id="ACEC01000040">
    <property type="protein sequence ID" value="EEG31262.1"/>
    <property type="molecule type" value="Genomic_DNA"/>
</dbReference>
<dbReference type="AlphaFoldDB" id="C0EB42"/>
<dbReference type="SUPFAM" id="SSF47413">
    <property type="entry name" value="lambda repressor-like DNA-binding domains"/>
    <property type="match status" value="1"/>
</dbReference>
<dbReference type="SMART" id="SM00530">
    <property type="entry name" value="HTH_XRE"/>
    <property type="match status" value="1"/>
</dbReference>